<dbReference type="Gene3D" id="2.60.40.1180">
    <property type="entry name" value="Golgi alpha-mannosidase II"/>
    <property type="match status" value="1"/>
</dbReference>
<sequence>MQYFSGRSFPLGSLITEFNGKKGVNFSLFSRRATAVDLCLFIDDKEIRIPMLHDKNNDIWHIFVTDLEEGIRYGFRVDGISDISQGNLFNTQKLLIDPYSYTIEGMPDLSTKEGDIWFSWDDDRDNALLAPKSIVTNRAFDWENDQSPQVTWSDTIIYEAHVKGFSKKNPNIPENIVGTFAGLAHKSSIEYLKNLGITAVELLPVAHHVDEPHLQKLGLSNYWGYNTLGHFAIDPTLASDKTNPLAEFKNMVKSLHKAGIEVILDIVFNHTAEAGIGGPTLCQRGIDNQAYYWLNENKDYYNWTGCGHSVNINDDPMVLRWVIDCLTYWVKECHVDGFRFDLAPILGRTPSFSDKAAFFTAITSNAELSNVKLIAEPWDIGLGGYQLGAFPKPFAEWNGQYRDDMRRFILATSGDLGTFVRRFAGSDDIFAHNRLPLNNINFITAHDGFTLHDLVSYNEKHNWDNGEENRDGHNDNISYNHGVEGESSDPDIIKARIQSKKILLTTLLLSHGIPMILAGDELGHSQKGNNNSYCQDNEITWINWQKADQDLIQFTTQLIKIRKQIPSLSNQDKWWGSDSVQWLKADSTLIQSDDWHNPDNKGLQILLDKDWLILINVNRASTAFLLPEGKWSVLLGTENITLMTDTPAVTFSNMGVCVLQRNVIY</sequence>
<accession>A0A420XI85</accession>
<proteinExistence type="inferred from homology"/>
<dbReference type="PANTHER" id="PTHR43002">
    <property type="entry name" value="GLYCOGEN DEBRANCHING ENZYME"/>
    <property type="match status" value="1"/>
</dbReference>
<dbReference type="RefSeq" id="WP_121121254.1">
    <property type="nucleotide sequence ID" value="NZ_CP016604.1"/>
</dbReference>
<feature type="domain" description="Glycosyl hydrolase family 13 catalytic" evidence="4">
    <location>
        <begin position="159"/>
        <end position="562"/>
    </location>
</feature>
<dbReference type="EMBL" id="RBJC01000004">
    <property type="protein sequence ID" value="RKR76969.1"/>
    <property type="molecule type" value="Genomic_DNA"/>
</dbReference>
<dbReference type="GO" id="GO:0005980">
    <property type="term" value="P:glycogen catabolic process"/>
    <property type="evidence" value="ECO:0007669"/>
    <property type="project" value="InterPro"/>
</dbReference>
<keyword evidence="3" id="KW-0326">Glycosidase</keyword>
<dbReference type="Gene3D" id="2.60.40.10">
    <property type="entry name" value="Immunoglobulins"/>
    <property type="match status" value="1"/>
</dbReference>
<reference evidence="5 6" key="1">
    <citation type="submission" date="2018-10" db="EMBL/GenBank/DDBJ databases">
        <title>Genomic Encyclopedia of Type Strains, Phase IV (KMG-IV): sequencing the most valuable type-strain genomes for metagenomic binning, comparative biology and taxonomic classification.</title>
        <authorList>
            <person name="Goeker M."/>
        </authorList>
    </citation>
    <scope>NUCLEOTIDE SEQUENCE [LARGE SCALE GENOMIC DNA]</scope>
    <source>
        <strain evidence="5 6">DSM 23800</strain>
    </source>
</reference>
<evidence type="ECO:0000313" key="6">
    <source>
        <dbReference type="Proteomes" id="UP000280099"/>
    </source>
</evidence>
<dbReference type="CDD" id="cd02856">
    <property type="entry name" value="E_set_GDE_Isoamylase_N"/>
    <property type="match status" value="1"/>
</dbReference>
<comment type="similarity">
    <text evidence="1">Belongs to the glycosyl hydrolase 13 family.</text>
</comment>
<name>A0A420XI85_9PAST</name>
<dbReference type="SUPFAM" id="SSF81296">
    <property type="entry name" value="E set domains"/>
    <property type="match status" value="1"/>
</dbReference>
<comment type="caution">
    <text evidence="5">The sequence shown here is derived from an EMBL/GenBank/DDBJ whole genome shotgun (WGS) entry which is preliminary data.</text>
</comment>
<dbReference type="InterPro" id="IPR011837">
    <property type="entry name" value="Glycogen_debranch_GlgX"/>
</dbReference>
<keyword evidence="6" id="KW-1185">Reference proteome</keyword>
<dbReference type="SUPFAM" id="SSF51445">
    <property type="entry name" value="(Trans)glycosidases"/>
    <property type="match status" value="1"/>
</dbReference>
<dbReference type="AlphaFoldDB" id="A0A420XI85"/>
<dbReference type="Pfam" id="PF18390">
    <property type="entry name" value="GlgX_C"/>
    <property type="match status" value="1"/>
</dbReference>
<dbReference type="InterPro" id="IPR014756">
    <property type="entry name" value="Ig_E-set"/>
</dbReference>
<dbReference type="OrthoDB" id="3236218at2"/>
<dbReference type="SUPFAM" id="SSF51011">
    <property type="entry name" value="Glycosyl hydrolase domain"/>
    <property type="match status" value="1"/>
</dbReference>
<dbReference type="NCBIfam" id="TIGR02100">
    <property type="entry name" value="glgX_debranch"/>
    <property type="match status" value="1"/>
</dbReference>
<dbReference type="InterPro" id="IPR044505">
    <property type="entry name" value="GlgX_Isoamylase_N_E_set"/>
</dbReference>
<dbReference type="GO" id="GO:0004135">
    <property type="term" value="F:amylo-alpha-1,6-glucosidase activity"/>
    <property type="evidence" value="ECO:0007669"/>
    <property type="project" value="InterPro"/>
</dbReference>
<protein>
    <submittedName>
        <fullName evidence="5">Glycogen operon protein</fullName>
    </submittedName>
</protein>
<evidence type="ECO:0000313" key="5">
    <source>
        <dbReference type="EMBL" id="RKR76969.1"/>
    </source>
</evidence>
<dbReference type="InterPro" id="IPR040784">
    <property type="entry name" value="GlgX_C"/>
</dbReference>
<dbReference type="InterPro" id="IPR013783">
    <property type="entry name" value="Ig-like_fold"/>
</dbReference>
<dbReference type="InterPro" id="IPR004193">
    <property type="entry name" value="Glyco_hydro_13_N"/>
</dbReference>
<keyword evidence="2" id="KW-0378">Hydrolase</keyword>
<dbReference type="SMART" id="SM00642">
    <property type="entry name" value="Aamy"/>
    <property type="match status" value="1"/>
</dbReference>
<dbReference type="CDD" id="cd11326">
    <property type="entry name" value="AmyAc_Glg_debranch"/>
    <property type="match status" value="1"/>
</dbReference>
<dbReference type="InterPro" id="IPR013780">
    <property type="entry name" value="Glyco_hydro_b"/>
</dbReference>
<gene>
    <name evidence="5" type="ORF">DES31_0280</name>
</gene>
<dbReference type="InterPro" id="IPR006047">
    <property type="entry name" value="GH13_cat_dom"/>
</dbReference>
<dbReference type="Gene3D" id="3.20.20.80">
    <property type="entry name" value="Glycosidases"/>
    <property type="match status" value="1"/>
</dbReference>
<evidence type="ECO:0000259" key="4">
    <source>
        <dbReference type="SMART" id="SM00642"/>
    </source>
</evidence>
<evidence type="ECO:0000256" key="2">
    <source>
        <dbReference type="ARBA" id="ARBA00022801"/>
    </source>
</evidence>
<organism evidence="5 6">
    <name type="scientific">Otariodibacter oris</name>
    <dbReference type="NCBI Taxonomy" id="1032623"/>
    <lineage>
        <taxon>Bacteria</taxon>
        <taxon>Pseudomonadati</taxon>
        <taxon>Pseudomonadota</taxon>
        <taxon>Gammaproteobacteria</taxon>
        <taxon>Pasteurellales</taxon>
        <taxon>Pasteurellaceae</taxon>
        <taxon>Otariodibacter</taxon>
    </lineage>
</organism>
<evidence type="ECO:0000256" key="3">
    <source>
        <dbReference type="ARBA" id="ARBA00023295"/>
    </source>
</evidence>
<dbReference type="Pfam" id="PF00128">
    <property type="entry name" value="Alpha-amylase"/>
    <property type="match status" value="1"/>
</dbReference>
<dbReference type="Proteomes" id="UP000280099">
    <property type="component" value="Unassembled WGS sequence"/>
</dbReference>
<dbReference type="Pfam" id="PF02922">
    <property type="entry name" value="CBM_48"/>
    <property type="match status" value="1"/>
</dbReference>
<dbReference type="InterPro" id="IPR017853">
    <property type="entry name" value="GH"/>
</dbReference>
<evidence type="ECO:0000256" key="1">
    <source>
        <dbReference type="ARBA" id="ARBA00008061"/>
    </source>
</evidence>